<dbReference type="STRING" id="1288385.ERS137968_04108"/>
<accession>A0A0T9QWK7</accession>
<dbReference type="Proteomes" id="UP000045840">
    <property type="component" value="Unassembled WGS sequence"/>
</dbReference>
<reference evidence="3 4" key="2">
    <citation type="submission" date="2015-03" db="EMBL/GenBank/DDBJ databases">
        <authorList>
            <consortium name="Pathogen Informatics"/>
            <person name="Murphy D."/>
        </authorList>
    </citation>
    <scope>NUCLEOTIDE SEQUENCE [LARGE SCALE GENOMIC DNA]</scope>
    <source>
        <strain evidence="3">Type strain: CIP110230</strain>
        <strain evidence="4">type strain: CIP110230</strain>
    </source>
</reference>
<dbReference type="Gene3D" id="3.40.30.10">
    <property type="entry name" value="Glutaredoxin"/>
    <property type="match status" value="1"/>
</dbReference>
<evidence type="ECO:0000313" key="2">
    <source>
        <dbReference type="EMBL" id="CNI32390.1"/>
    </source>
</evidence>
<proteinExistence type="predicted"/>
<organism evidence="2 5">
    <name type="scientific">Yersinia pekkanenii</name>
    <dbReference type="NCBI Taxonomy" id="1288385"/>
    <lineage>
        <taxon>Bacteria</taxon>
        <taxon>Pseudomonadati</taxon>
        <taxon>Pseudomonadota</taxon>
        <taxon>Gammaproteobacteria</taxon>
        <taxon>Enterobacterales</taxon>
        <taxon>Yersiniaceae</taxon>
        <taxon>Yersinia</taxon>
    </lineage>
</organism>
<sequence>MKIKQYFARITGSLLIVQSDNQNGPALFTLDIRVRSQFYIKDDSLFVRQSFTNDTLMFKNTGEELEVHYLLNTLNNTLEKHYRKRKTIKTLISLAVVAALAITVTYGSPHFFGSPIAPKTAETQPIKVEATPTVQNAPAKSEISKSRPPVASLVQQKTTQDALDTLAKNLRNATERQIFTVSLTSGHPRTLYVFSDPLCPHCREIEPALEAIGQRYNIVIFPVTLLGKQKTAAQVIPVLCAAPEFRSKHWKNLFDDAAGMLEITGKAPVLTRCDIGEKALAVNDNAFSSYGFRGTPQLVADDGRPVPFSALQNDDTLDSFMNAGK</sequence>
<evidence type="ECO:0000313" key="4">
    <source>
        <dbReference type="Proteomes" id="UP000044625"/>
    </source>
</evidence>
<evidence type="ECO:0000256" key="1">
    <source>
        <dbReference type="SAM" id="Phobius"/>
    </source>
</evidence>
<keyword evidence="1" id="KW-0472">Membrane</keyword>
<keyword evidence="2" id="KW-0413">Isomerase</keyword>
<evidence type="ECO:0000313" key="3">
    <source>
        <dbReference type="EMBL" id="CRY68976.1"/>
    </source>
</evidence>
<keyword evidence="1" id="KW-0812">Transmembrane</keyword>
<name>A0A0T9QWK7_9GAMM</name>
<reference evidence="5" key="1">
    <citation type="submission" date="2015-03" db="EMBL/GenBank/DDBJ databases">
        <authorList>
            <consortium name="Pathogen Informatics"/>
        </authorList>
    </citation>
    <scope>NUCLEOTIDE SEQUENCE [LARGE SCALE GENOMIC DNA]</scope>
    <source>
        <strain evidence="5">A125KOH2</strain>
    </source>
</reference>
<dbReference type="EMBL" id="CWJL01000029">
    <property type="protein sequence ID" value="CRY68976.1"/>
    <property type="molecule type" value="Genomic_DNA"/>
</dbReference>
<dbReference type="RefSeq" id="WP_012606355.1">
    <property type="nucleotide sequence ID" value="NZ_CAWMMU010000029.1"/>
</dbReference>
<dbReference type="AlphaFoldDB" id="A0A0T9QWK7"/>
<gene>
    <name evidence="2" type="ORF">ERS008529_03700</name>
    <name evidence="3" type="ORF">ERS137968_04108</name>
</gene>
<dbReference type="EMBL" id="CQAZ01000040">
    <property type="protein sequence ID" value="CNI32390.1"/>
    <property type="molecule type" value="Genomic_DNA"/>
</dbReference>
<dbReference type="SUPFAM" id="SSF52833">
    <property type="entry name" value="Thioredoxin-like"/>
    <property type="match status" value="1"/>
</dbReference>
<protein>
    <submittedName>
        <fullName evidence="2">Protein-disulfide isomerase</fullName>
    </submittedName>
</protein>
<keyword evidence="1" id="KW-1133">Transmembrane helix</keyword>
<dbReference type="GO" id="GO:0016853">
    <property type="term" value="F:isomerase activity"/>
    <property type="evidence" value="ECO:0007669"/>
    <property type="project" value="UniProtKB-KW"/>
</dbReference>
<dbReference type="InterPro" id="IPR036249">
    <property type="entry name" value="Thioredoxin-like_sf"/>
</dbReference>
<dbReference type="Proteomes" id="UP000044625">
    <property type="component" value="Unassembled WGS sequence"/>
</dbReference>
<dbReference type="OrthoDB" id="9780340at2"/>
<keyword evidence="4" id="KW-1185">Reference proteome</keyword>
<evidence type="ECO:0000313" key="5">
    <source>
        <dbReference type="Proteomes" id="UP000045840"/>
    </source>
</evidence>
<reference evidence="2" key="3">
    <citation type="submission" date="2015-03" db="EMBL/GenBank/DDBJ databases">
        <authorList>
            <person name="Murphy D."/>
        </authorList>
    </citation>
    <scope>NUCLEOTIDE SEQUENCE [LARGE SCALE GENOMIC DNA]</scope>
    <source>
        <strain evidence="2">A125KOH2</strain>
    </source>
</reference>
<feature type="transmembrane region" description="Helical" evidence="1">
    <location>
        <begin position="90"/>
        <end position="108"/>
    </location>
</feature>